<dbReference type="OrthoDB" id="5925at2759"/>
<evidence type="ECO:0000256" key="6">
    <source>
        <dbReference type="ARBA" id="ARBA00022660"/>
    </source>
</evidence>
<keyword evidence="9" id="KW-0999">Mitochondrion inner membrane</keyword>
<organism evidence="19 20">
    <name type="scientific">Jaminaea rosea</name>
    <dbReference type="NCBI Taxonomy" id="1569628"/>
    <lineage>
        <taxon>Eukaryota</taxon>
        <taxon>Fungi</taxon>
        <taxon>Dikarya</taxon>
        <taxon>Basidiomycota</taxon>
        <taxon>Ustilaginomycotina</taxon>
        <taxon>Exobasidiomycetes</taxon>
        <taxon>Microstromatales</taxon>
        <taxon>Microstromatales incertae sedis</taxon>
        <taxon>Jaminaea</taxon>
    </lineage>
</organism>
<keyword evidence="15" id="KW-0472">Membrane</keyword>
<dbReference type="PROSITE" id="PS51007">
    <property type="entry name" value="CYTC"/>
    <property type="match status" value="1"/>
</dbReference>
<keyword evidence="10" id="KW-1278">Translocase</keyword>
<evidence type="ECO:0000256" key="1">
    <source>
        <dbReference type="ARBA" id="ARBA00004273"/>
    </source>
</evidence>
<dbReference type="Gene3D" id="1.10.760.10">
    <property type="entry name" value="Cytochrome c-like domain"/>
    <property type="match status" value="1"/>
</dbReference>
<keyword evidence="4" id="KW-0813">Transport</keyword>
<evidence type="ECO:0000256" key="9">
    <source>
        <dbReference type="ARBA" id="ARBA00022792"/>
    </source>
</evidence>
<evidence type="ECO:0000256" key="17">
    <source>
        <dbReference type="PIRSR" id="PIRSR602326-1"/>
    </source>
</evidence>
<evidence type="ECO:0000313" key="19">
    <source>
        <dbReference type="EMBL" id="PWN29102.1"/>
    </source>
</evidence>
<dbReference type="InterPro" id="IPR002326">
    <property type="entry name" value="Cyt_c1"/>
</dbReference>
<evidence type="ECO:0000256" key="16">
    <source>
        <dbReference type="ARBA" id="ARBA00029351"/>
    </source>
</evidence>
<evidence type="ECO:0000313" key="20">
    <source>
        <dbReference type="Proteomes" id="UP000245884"/>
    </source>
</evidence>
<dbReference type="PRINTS" id="PR00603">
    <property type="entry name" value="CYTOCHROMEC1"/>
</dbReference>
<keyword evidence="7" id="KW-0812">Transmembrane</keyword>
<keyword evidence="6" id="KW-0679">Respiratory chain</keyword>
<keyword evidence="13 17" id="KW-0408">Iron</keyword>
<keyword evidence="12" id="KW-1133">Transmembrane helix</keyword>
<keyword evidence="5 17" id="KW-0349">Heme</keyword>
<dbReference type="GeneID" id="37027541"/>
<dbReference type="EC" id="7.1.1.8" evidence="3"/>
<evidence type="ECO:0000256" key="10">
    <source>
        <dbReference type="ARBA" id="ARBA00022967"/>
    </source>
</evidence>
<name>A0A316UV48_9BASI</name>
<comment type="cofactor">
    <cofactor evidence="17">
        <name>heme c</name>
        <dbReference type="ChEBI" id="CHEBI:61717"/>
    </cofactor>
    <text evidence="17">Binds 1 heme c group covalently per subunit.</text>
</comment>
<dbReference type="Pfam" id="PF02167">
    <property type="entry name" value="Cytochrom_C1"/>
    <property type="match status" value="1"/>
</dbReference>
<keyword evidence="11" id="KW-0249">Electron transport</keyword>
<feature type="binding site" description="covalent" evidence="17">
    <location>
        <position position="111"/>
    </location>
    <ligand>
        <name>heme c</name>
        <dbReference type="ChEBI" id="CHEBI:61717"/>
    </ligand>
</feature>
<dbReference type="GO" id="GO:0006122">
    <property type="term" value="P:mitochondrial electron transport, ubiquinol to cytochrome c"/>
    <property type="evidence" value="ECO:0007669"/>
    <property type="project" value="TreeGrafter"/>
</dbReference>
<dbReference type="SUPFAM" id="SSF81496">
    <property type="entry name" value="Cytochrome c1 subunit of cytochrome bc1 complex (Ubiquinol-cytochrome c reductase), transmembrane anchor"/>
    <property type="match status" value="1"/>
</dbReference>
<evidence type="ECO:0000256" key="3">
    <source>
        <dbReference type="ARBA" id="ARBA00012951"/>
    </source>
</evidence>
<feature type="binding site" description="covalent" evidence="17">
    <location>
        <position position="115"/>
    </location>
    <ligand>
        <name>heme c</name>
        <dbReference type="ChEBI" id="CHEBI:61717"/>
    </ligand>
</feature>
<evidence type="ECO:0000256" key="13">
    <source>
        <dbReference type="ARBA" id="ARBA00023004"/>
    </source>
</evidence>
<keyword evidence="8 17" id="KW-0479">Metal-binding</keyword>
<dbReference type="Gene3D" id="1.20.5.100">
    <property type="entry name" value="Cytochrome c1, transmembrane anchor, C-terminal"/>
    <property type="match status" value="1"/>
</dbReference>
<feature type="domain" description="Cytochrome c" evidence="18">
    <location>
        <begin position="98"/>
        <end position="250"/>
    </location>
</feature>
<keyword evidence="14" id="KW-0496">Mitochondrion</keyword>
<dbReference type="RefSeq" id="XP_025363714.1">
    <property type="nucleotide sequence ID" value="XM_025505718.1"/>
</dbReference>
<keyword evidence="20" id="KW-1185">Reference proteome</keyword>
<dbReference type="InterPro" id="IPR036909">
    <property type="entry name" value="Cyt_c-like_dom_sf"/>
</dbReference>
<feature type="binding site" description="covalent" evidence="17">
    <location>
        <position position="114"/>
    </location>
    <ligand>
        <name>heme c</name>
        <dbReference type="ChEBI" id="CHEBI:61717"/>
    </ligand>
</feature>
<evidence type="ECO:0000256" key="15">
    <source>
        <dbReference type="ARBA" id="ARBA00023136"/>
    </source>
</evidence>
<comment type="catalytic activity">
    <reaction evidence="16">
        <text>a quinol + 2 Fe(III)-[cytochrome c](out) = a quinone + 2 Fe(II)-[cytochrome c](out) + 2 H(+)(out)</text>
        <dbReference type="Rhea" id="RHEA:11484"/>
        <dbReference type="Rhea" id="RHEA-COMP:10350"/>
        <dbReference type="Rhea" id="RHEA-COMP:14399"/>
        <dbReference type="ChEBI" id="CHEBI:15378"/>
        <dbReference type="ChEBI" id="CHEBI:24646"/>
        <dbReference type="ChEBI" id="CHEBI:29033"/>
        <dbReference type="ChEBI" id="CHEBI:29034"/>
        <dbReference type="ChEBI" id="CHEBI:132124"/>
        <dbReference type="EC" id="7.1.1.8"/>
    </reaction>
</comment>
<protein>
    <recommendedName>
        <fullName evidence="3">quinol--cytochrome-c reductase</fullName>
        <ecNumber evidence="3">7.1.1.8</ecNumber>
    </recommendedName>
</protein>
<evidence type="ECO:0000256" key="4">
    <source>
        <dbReference type="ARBA" id="ARBA00022448"/>
    </source>
</evidence>
<dbReference type="InterPro" id="IPR021157">
    <property type="entry name" value="Cyt_c1_TM_anchor_C"/>
</dbReference>
<evidence type="ECO:0000256" key="7">
    <source>
        <dbReference type="ARBA" id="ARBA00022692"/>
    </source>
</evidence>
<evidence type="ECO:0000256" key="2">
    <source>
        <dbReference type="ARBA" id="ARBA00006488"/>
    </source>
</evidence>
<evidence type="ECO:0000256" key="5">
    <source>
        <dbReference type="ARBA" id="ARBA00022617"/>
    </source>
</evidence>
<evidence type="ECO:0000256" key="11">
    <source>
        <dbReference type="ARBA" id="ARBA00022982"/>
    </source>
</evidence>
<evidence type="ECO:0000259" key="18">
    <source>
        <dbReference type="PROSITE" id="PS51007"/>
    </source>
</evidence>
<evidence type="ECO:0000256" key="12">
    <source>
        <dbReference type="ARBA" id="ARBA00022989"/>
    </source>
</evidence>
<proteinExistence type="inferred from homology"/>
<dbReference type="STRING" id="1569628.A0A316UV48"/>
<dbReference type="PANTHER" id="PTHR10266:SF3">
    <property type="entry name" value="CYTOCHROME C1, HEME PROTEIN, MITOCHONDRIAL"/>
    <property type="match status" value="1"/>
</dbReference>
<evidence type="ECO:0000256" key="8">
    <source>
        <dbReference type="ARBA" id="ARBA00022723"/>
    </source>
</evidence>
<feature type="binding site" description="covalent" evidence="17">
    <location>
        <position position="234"/>
    </location>
    <ligand>
        <name>heme c</name>
        <dbReference type="ChEBI" id="CHEBI:61717"/>
    </ligand>
</feature>
<dbReference type="AlphaFoldDB" id="A0A316UV48"/>
<comment type="subcellular location">
    <subcellularLocation>
        <location evidence="1">Mitochondrion inner membrane</location>
    </subcellularLocation>
</comment>
<dbReference type="GO" id="GO:0008121">
    <property type="term" value="F:quinol-cytochrome-c reductase activity"/>
    <property type="evidence" value="ECO:0007669"/>
    <property type="project" value="UniProtKB-EC"/>
</dbReference>
<dbReference type="SUPFAM" id="SSF46626">
    <property type="entry name" value="Cytochrome c"/>
    <property type="match status" value="1"/>
</dbReference>
<dbReference type="EMBL" id="KZ819664">
    <property type="protein sequence ID" value="PWN29102.1"/>
    <property type="molecule type" value="Genomic_DNA"/>
</dbReference>
<dbReference type="InterPro" id="IPR009056">
    <property type="entry name" value="Cyt_c-like_dom"/>
</dbReference>
<sequence length="318" mass="34827">MLSRLGVSAFRAAAAPAKQSTRSASTHAASSSAQPFWASKTALAGATALTAGSLSWYAHQYGSIPFVDNLHANMVDEGLHSPKYPWSHNGIFDSFDHASIRRGYQVYREVCSACHSLDRIAWRNLVGVAFNVDEVKGMAEEVEYEDGPNDEGEMFQRPGKLADHLPAPYPNEEAARAGNNGGLPPDLSLITKARHGGADYIFALLTGYTDPPAGVEMPEGMNFNPYFPGTKIAMARVLYDGLVEYEDGTPATTSQMAKDVVTFLNWSSEPEHDERKKMGAQAICMLSVLTLLSIYIKRMKWSPVKARKLLYTPPKNVH</sequence>
<dbReference type="FunFam" id="1.10.760.10:FF:000002">
    <property type="entry name" value="Cytochrome c1, heme protein"/>
    <property type="match status" value="1"/>
</dbReference>
<dbReference type="GO" id="GO:0046872">
    <property type="term" value="F:metal ion binding"/>
    <property type="evidence" value="ECO:0007669"/>
    <property type="project" value="UniProtKB-KW"/>
</dbReference>
<dbReference type="GO" id="GO:0005743">
    <property type="term" value="C:mitochondrial inner membrane"/>
    <property type="evidence" value="ECO:0007669"/>
    <property type="project" value="UniProtKB-SubCell"/>
</dbReference>
<dbReference type="FunFam" id="1.20.5.100:FF:000003">
    <property type="entry name" value="Cytochrome c1, heme protein, mitochondrial"/>
    <property type="match status" value="1"/>
</dbReference>
<dbReference type="Proteomes" id="UP000245884">
    <property type="component" value="Unassembled WGS sequence"/>
</dbReference>
<dbReference type="GO" id="GO:0020037">
    <property type="term" value="F:heme binding"/>
    <property type="evidence" value="ECO:0007669"/>
    <property type="project" value="InterPro"/>
</dbReference>
<dbReference type="PANTHER" id="PTHR10266">
    <property type="entry name" value="CYTOCHROME C1"/>
    <property type="match status" value="1"/>
</dbReference>
<accession>A0A316UV48</accession>
<comment type="similarity">
    <text evidence="2">Belongs to the cytochrome c family.</text>
</comment>
<reference evidence="19 20" key="1">
    <citation type="journal article" date="2018" name="Mol. Biol. Evol.">
        <title>Broad Genomic Sampling Reveals a Smut Pathogenic Ancestry of the Fungal Clade Ustilaginomycotina.</title>
        <authorList>
            <person name="Kijpornyongpan T."/>
            <person name="Mondo S.J."/>
            <person name="Barry K."/>
            <person name="Sandor L."/>
            <person name="Lee J."/>
            <person name="Lipzen A."/>
            <person name="Pangilinan J."/>
            <person name="LaButti K."/>
            <person name="Hainaut M."/>
            <person name="Henrissat B."/>
            <person name="Grigoriev I.V."/>
            <person name="Spatafora J.W."/>
            <person name="Aime M.C."/>
        </authorList>
    </citation>
    <scope>NUCLEOTIDE SEQUENCE [LARGE SCALE GENOMIC DNA]</scope>
    <source>
        <strain evidence="19 20">MCA 5214</strain>
    </source>
</reference>
<evidence type="ECO:0000256" key="14">
    <source>
        <dbReference type="ARBA" id="ARBA00023128"/>
    </source>
</evidence>
<gene>
    <name evidence="19" type="ORF">BDZ90DRAFT_231101</name>
</gene>